<comment type="similarity">
    <text evidence="1">Belongs to the Cyclase 1 superfamily.</text>
</comment>
<proteinExistence type="inferred from homology"/>
<dbReference type="InterPro" id="IPR007325">
    <property type="entry name" value="KFase/CYL"/>
</dbReference>
<dbReference type="AlphaFoldDB" id="A0A8W8MW45"/>
<dbReference type="GO" id="GO:0019441">
    <property type="term" value="P:L-tryptophan catabolic process to kynurenine"/>
    <property type="evidence" value="ECO:0007669"/>
    <property type="project" value="InterPro"/>
</dbReference>
<keyword evidence="3" id="KW-1185">Reference proteome</keyword>
<dbReference type="GO" id="GO:0004061">
    <property type="term" value="F:arylformamidase activity"/>
    <property type="evidence" value="ECO:0007669"/>
    <property type="project" value="InterPro"/>
</dbReference>
<evidence type="ECO:0000256" key="1">
    <source>
        <dbReference type="ARBA" id="ARBA00007865"/>
    </source>
</evidence>
<dbReference type="EnsemblMetazoa" id="G34853.1">
    <property type="protein sequence ID" value="G34853.1:cds"/>
    <property type="gene ID" value="G34853"/>
</dbReference>
<protein>
    <recommendedName>
        <fullName evidence="4">Kynurenine formamidase</fullName>
    </recommendedName>
</protein>
<evidence type="ECO:0000313" key="3">
    <source>
        <dbReference type="Proteomes" id="UP000005408"/>
    </source>
</evidence>
<dbReference type="SUPFAM" id="SSF102198">
    <property type="entry name" value="Putative cyclase"/>
    <property type="match status" value="1"/>
</dbReference>
<dbReference type="Gene3D" id="3.50.30.50">
    <property type="entry name" value="Putative cyclase"/>
    <property type="match status" value="1"/>
</dbReference>
<dbReference type="InterPro" id="IPR037175">
    <property type="entry name" value="KFase_sf"/>
</dbReference>
<dbReference type="Proteomes" id="UP000005408">
    <property type="component" value="Unassembled WGS sequence"/>
</dbReference>
<accession>A0A8W8MW45</accession>
<dbReference type="Pfam" id="PF04199">
    <property type="entry name" value="Cyclase"/>
    <property type="match status" value="1"/>
</dbReference>
<evidence type="ECO:0008006" key="4">
    <source>
        <dbReference type="Google" id="ProtNLM"/>
    </source>
</evidence>
<organism evidence="2 3">
    <name type="scientific">Magallana gigas</name>
    <name type="common">Pacific oyster</name>
    <name type="synonym">Crassostrea gigas</name>
    <dbReference type="NCBI Taxonomy" id="29159"/>
    <lineage>
        <taxon>Eukaryota</taxon>
        <taxon>Metazoa</taxon>
        <taxon>Spiralia</taxon>
        <taxon>Lophotrochozoa</taxon>
        <taxon>Mollusca</taxon>
        <taxon>Bivalvia</taxon>
        <taxon>Autobranchia</taxon>
        <taxon>Pteriomorphia</taxon>
        <taxon>Ostreida</taxon>
        <taxon>Ostreoidea</taxon>
        <taxon>Ostreidae</taxon>
        <taxon>Magallana</taxon>
    </lineage>
</organism>
<dbReference type="PANTHER" id="PTHR43564">
    <property type="entry name" value="KYNURENINE FORMAMIDASE-LIKE PROTEIN"/>
    <property type="match status" value="1"/>
</dbReference>
<sequence length="164" mass="18654">MPEHMGTHVDAPAHSAQGGWTADQIPMENLYGAGVIINVKSKAATNPDYRVTIDDLLRWEEKYGEMPRRAVAIMNSGWSSKYPNKSLVFGSPELSNVSSFHFPSWHEDAVTWLINKRQINAVGVDTPSTDYGQTTNDKKILLELKTWQIWITFRKAEVRFIFRS</sequence>
<evidence type="ECO:0000313" key="2">
    <source>
        <dbReference type="EnsemblMetazoa" id="G34853.1:cds"/>
    </source>
</evidence>
<name>A0A8W8MW45_MAGGI</name>
<dbReference type="PANTHER" id="PTHR43564:SF2">
    <property type="entry name" value="BLR6059 PROTEIN"/>
    <property type="match status" value="1"/>
</dbReference>
<reference evidence="2" key="1">
    <citation type="submission" date="2022-08" db="UniProtKB">
        <authorList>
            <consortium name="EnsemblMetazoa"/>
        </authorList>
    </citation>
    <scope>IDENTIFICATION</scope>
    <source>
        <strain evidence="2">05x7-T-G4-1.051#20</strain>
    </source>
</reference>